<feature type="compositionally biased region" description="Basic and acidic residues" evidence="4">
    <location>
        <begin position="343"/>
        <end position="354"/>
    </location>
</feature>
<evidence type="ECO:0000256" key="1">
    <source>
        <dbReference type="ARBA" id="ARBA00022536"/>
    </source>
</evidence>
<feature type="compositionally biased region" description="Basic residues" evidence="4">
    <location>
        <begin position="241"/>
        <end position="254"/>
    </location>
</feature>
<dbReference type="PROSITE" id="PS50026">
    <property type="entry name" value="EGF_3"/>
    <property type="match status" value="1"/>
</dbReference>
<dbReference type="RefSeq" id="XP_015262434.1">
    <property type="nucleotide sequence ID" value="XM_015406948.1"/>
</dbReference>
<keyword evidence="5" id="KW-1133">Transmembrane helix</keyword>
<evidence type="ECO:0000256" key="2">
    <source>
        <dbReference type="ARBA" id="ARBA00023157"/>
    </source>
</evidence>
<keyword evidence="5" id="KW-0472">Membrane</keyword>
<keyword evidence="5" id="KW-0812">Transmembrane</keyword>
<feature type="region of interest" description="Disordered" evidence="4">
    <location>
        <begin position="29"/>
        <end position="55"/>
    </location>
</feature>
<feature type="disulfide bond" evidence="3">
    <location>
        <begin position="283"/>
        <end position="292"/>
    </location>
</feature>
<evidence type="ECO:0000256" key="3">
    <source>
        <dbReference type="PROSITE-ProRule" id="PRU00076"/>
    </source>
</evidence>
<accession>A0ABM1JLU7</accession>
<feature type="domain" description="EGF-like" evidence="6">
    <location>
        <begin position="253"/>
        <end position="293"/>
    </location>
</feature>
<feature type="compositionally biased region" description="Polar residues" evidence="4">
    <location>
        <begin position="29"/>
        <end position="40"/>
    </location>
</feature>
<feature type="transmembrane region" description="Helical" evidence="5">
    <location>
        <begin position="310"/>
        <end position="333"/>
    </location>
</feature>
<evidence type="ECO:0000313" key="8">
    <source>
        <dbReference type="RefSeq" id="XP_015262434.1"/>
    </source>
</evidence>
<dbReference type="Proteomes" id="UP000694871">
    <property type="component" value="Unplaced"/>
</dbReference>
<evidence type="ECO:0000256" key="4">
    <source>
        <dbReference type="SAM" id="MobiDB-lite"/>
    </source>
</evidence>
<dbReference type="SUPFAM" id="SSF57196">
    <property type="entry name" value="EGF/Laminin"/>
    <property type="match status" value="1"/>
</dbReference>
<gene>
    <name evidence="8" type="primary">AREG</name>
</gene>
<feature type="compositionally biased region" description="Basic and acidic residues" evidence="4">
    <location>
        <begin position="231"/>
        <end position="240"/>
    </location>
</feature>
<feature type="region of interest" description="Disordered" evidence="4">
    <location>
        <begin position="218"/>
        <end position="255"/>
    </location>
</feature>
<name>A0ABM1JLU7_GEKJA</name>
<evidence type="ECO:0000313" key="7">
    <source>
        <dbReference type="Proteomes" id="UP000694871"/>
    </source>
</evidence>
<proteinExistence type="predicted"/>
<comment type="caution">
    <text evidence="3">Lacks conserved residue(s) required for the propagation of feature annotation.</text>
</comment>
<keyword evidence="7" id="KW-1185">Reference proteome</keyword>
<reference evidence="8" key="1">
    <citation type="submission" date="2025-08" db="UniProtKB">
        <authorList>
            <consortium name="RefSeq"/>
        </authorList>
    </citation>
    <scope>IDENTIFICATION</scope>
</reference>
<keyword evidence="2 3" id="KW-1015">Disulfide bond</keyword>
<dbReference type="GeneID" id="107106759"/>
<feature type="compositionally biased region" description="Acidic residues" evidence="4">
    <location>
        <begin position="364"/>
        <end position="373"/>
    </location>
</feature>
<dbReference type="InterPro" id="IPR000742">
    <property type="entry name" value="EGF"/>
</dbReference>
<dbReference type="Gene3D" id="2.10.25.10">
    <property type="entry name" value="Laminin"/>
    <property type="match status" value="1"/>
</dbReference>
<dbReference type="PROSITE" id="PS00022">
    <property type="entry name" value="EGF_1"/>
    <property type="match status" value="1"/>
</dbReference>
<sequence>MEYSVKNPGKEKCLACRLKYASQEDWTDYIQTGPRNGNLTSSGRKRHGGSSRRTLSRVVRVKGPVRSYEVSSKDGLIRHRHIDQLRRGTLPLEPEDLEDPVGPETEEPLLAATTTVPTEPRRLVVARCACVSGVPPLSGQSNTLAIREMLSRQTATFYLCQPVAGLNGMAQDPNVPVLRILSAHGAETSLSGVDYEAPEEEDMKELVAPQWLVGDSGRVESQLKKPSQSESGKKNLDKPKKGGKKGKGKKKKNRTPCDEDFKNFCIHGECKYIEHLQIPTCKCHPNYYGERCIEQFLKSHRSNEAASQSATLLVVVAVVFSVFTFAVVVAIVIRQVRKKYPKCEEKEEKKKLRQENGSSSTERDEVEEAVDEA</sequence>
<organism evidence="7 8">
    <name type="scientific">Gekko japonicus</name>
    <name type="common">Schlegel's Japanese gecko</name>
    <dbReference type="NCBI Taxonomy" id="146911"/>
    <lineage>
        <taxon>Eukaryota</taxon>
        <taxon>Metazoa</taxon>
        <taxon>Chordata</taxon>
        <taxon>Craniata</taxon>
        <taxon>Vertebrata</taxon>
        <taxon>Euteleostomi</taxon>
        <taxon>Lepidosauria</taxon>
        <taxon>Squamata</taxon>
        <taxon>Bifurcata</taxon>
        <taxon>Gekkota</taxon>
        <taxon>Gekkonidae</taxon>
        <taxon>Gekkoninae</taxon>
        <taxon>Gekko</taxon>
    </lineage>
</organism>
<evidence type="ECO:0000256" key="5">
    <source>
        <dbReference type="SAM" id="Phobius"/>
    </source>
</evidence>
<dbReference type="PANTHER" id="PTHR10740:SF12">
    <property type="entry name" value="AMPHIREGULIN"/>
    <property type="match status" value="1"/>
</dbReference>
<protein>
    <submittedName>
        <fullName evidence="8">Amphiregulin</fullName>
    </submittedName>
</protein>
<feature type="region of interest" description="Disordered" evidence="4">
    <location>
        <begin position="343"/>
        <end position="373"/>
    </location>
</feature>
<dbReference type="PANTHER" id="PTHR10740">
    <property type="entry name" value="TRANSFORMING GROWTH FACTOR ALPHA"/>
    <property type="match status" value="1"/>
</dbReference>
<evidence type="ECO:0000259" key="6">
    <source>
        <dbReference type="PROSITE" id="PS50026"/>
    </source>
</evidence>
<keyword evidence="1 3" id="KW-0245">EGF-like domain</keyword>